<feature type="transmembrane region" description="Helical" evidence="8">
    <location>
        <begin position="170"/>
        <end position="200"/>
    </location>
</feature>
<evidence type="ECO:0000256" key="8">
    <source>
        <dbReference type="SAM" id="Phobius"/>
    </source>
</evidence>
<feature type="transmembrane region" description="Helical" evidence="8">
    <location>
        <begin position="123"/>
        <end position="142"/>
    </location>
</feature>
<keyword evidence="6 8" id="KW-1133">Transmembrane helix</keyword>
<dbReference type="RefSeq" id="WP_272747324.1">
    <property type="nucleotide sequence ID" value="NZ_JAQQKX010000003.1"/>
</dbReference>
<feature type="transmembrane region" description="Helical" evidence="8">
    <location>
        <begin position="351"/>
        <end position="373"/>
    </location>
</feature>
<organism evidence="10 11">
    <name type="scientific">Asticcacaulis aquaticus</name>
    <dbReference type="NCBI Taxonomy" id="2984212"/>
    <lineage>
        <taxon>Bacteria</taxon>
        <taxon>Pseudomonadati</taxon>
        <taxon>Pseudomonadota</taxon>
        <taxon>Alphaproteobacteria</taxon>
        <taxon>Caulobacterales</taxon>
        <taxon>Caulobacteraceae</taxon>
        <taxon>Asticcacaulis</taxon>
    </lineage>
</organism>
<comment type="caution">
    <text evidence="10">The sequence shown here is derived from an EMBL/GenBank/DDBJ whole genome shotgun (WGS) entry which is preliminary data.</text>
</comment>
<feature type="transmembrane region" description="Helical" evidence="8">
    <location>
        <begin position="99"/>
        <end position="117"/>
    </location>
</feature>
<keyword evidence="7 8" id="KW-0472">Membrane</keyword>
<evidence type="ECO:0000256" key="5">
    <source>
        <dbReference type="ARBA" id="ARBA00022692"/>
    </source>
</evidence>
<feature type="transmembrane region" description="Helical" evidence="8">
    <location>
        <begin position="212"/>
        <end position="234"/>
    </location>
</feature>
<keyword evidence="2" id="KW-1003">Cell membrane</keyword>
<keyword evidence="3 10" id="KW-0328">Glycosyltransferase</keyword>
<evidence type="ECO:0000256" key="6">
    <source>
        <dbReference type="ARBA" id="ARBA00022989"/>
    </source>
</evidence>
<feature type="transmembrane region" description="Helical" evidence="8">
    <location>
        <begin position="320"/>
        <end position="339"/>
    </location>
</feature>
<feature type="transmembrane region" description="Helical" evidence="8">
    <location>
        <begin position="26"/>
        <end position="52"/>
    </location>
</feature>
<evidence type="ECO:0000313" key="11">
    <source>
        <dbReference type="Proteomes" id="UP001214854"/>
    </source>
</evidence>
<keyword evidence="5 8" id="KW-0812">Transmembrane</keyword>
<dbReference type="Gene3D" id="2.60.40.10">
    <property type="entry name" value="Immunoglobulins"/>
    <property type="match status" value="1"/>
</dbReference>
<dbReference type="PANTHER" id="PTHR33908:SF11">
    <property type="entry name" value="MEMBRANE PROTEIN"/>
    <property type="match status" value="1"/>
</dbReference>
<reference evidence="10 11" key="1">
    <citation type="submission" date="2023-01" db="EMBL/GenBank/DDBJ databases">
        <title>Novel species of the genus Asticcacaulis isolated from rivers.</title>
        <authorList>
            <person name="Lu H."/>
        </authorList>
    </citation>
    <scope>NUCLEOTIDE SEQUENCE [LARGE SCALE GENOMIC DNA]</scope>
    <source>
        <strain evidence="10 11">BYS171W</strain>
    </source>
</reference>
<gene>
    <name evidence="10" type="ORF">PQU92_06130</name>
</gene>
<feature type="transmembrane region" description="Helical" evidence="8">
    <location>
        <begin position="292"/>
        <end position="308"/>
    </location>
</feature>
<dbReference type="Proteomes" id="UP001214854">
    <property type="component" value="Unassembled WGS sequence"/>
</dbReference>
<evidence type="ECO:0000313" key="10">
    <source>
        <dbReference type="EMBL" id="MDC7682845.1"/>
    </source>
</evidence>
<feature type="transmembrane region" description="Helical" evidence="8">
    <location>
        <begin position="72"/>
        <end position="92"/>
    </location>
</feature>
<evidence type="ECO:0000256" key="3">
    <source>
        <dbReference type="ARBA" id="ARBA00022676"/>
    </source>
</evidence>
<dbReference type="PANTHER" id="PTHR33908">
    <property type="entry name" value="MANNOSYLTRANSFERASE YKCB-RELATED"/>
    <property type="match status" value="1"/>
</dbReference>
<comment type="subcellular location">
    <subcellularLocation>
        <location evidence="1">Cell membrane</location>
        <topology evidence="1">Multi-pass membrane protein</topology>
    </subcellularLocation>
</comment>
<feature type="domain" description="Glycosyltransferase RgtA/B/C/D-like" evidence="9">
    <location>
        <begin position="73"/>
        <end position="230"/>
    </location>
</feature>
<evidence type="ECO:0000256" key="4">
    <source>
        <dbReference type="ARBA" id="ARBA00022679"/>
    </source>
</evidence>
<feature type="transmembrane region" description="Helical" evidence="8">
    <location>
        <begin position="254"/>
        <end position="280"/>
    </location>
</feature>
<keyword evidence="11" id="KW-1185">Reference proteome</keyword>
<evidence type="ECO:0000256" key="1">
    <source>
        <dbReference type="ARBA" id="ARBA00004651"/>
    </source>
</evidence>
<dbReference type="InterPro" id="IPR013783">
    <property type="entry name" value="Ig-like_fold"/>
</dbReference>
<proteinExistence type="predicted"/>
<accession>A0ABT5HRZ6</accession>
<evidence type="ECO:0000259" key="9">
    <source>
        <dbReference type="Pfam" id="PF13231"/>
    </source>
</evidence>
<protein>
    <submittedName>
        <fullName evidence="10">Glycosyltransferase family 39 protein</fullName>
        <ecNumber evidence="10">2.4.-.-</ecNumber>
    </submittedName>
</protein>
<dbReference type="EMBL" id="JAQQKX010000003">
    <property type="protein sequence ID" value="MDC7682845.1"/>
    <property type="molecule type" value="Genomic_DNA"/>
</dbReference>
<dbReference type="InterPro" id="IPR038731">
    <property type="entry name" value="RgtA/B/C-like"/>
</dbReference>
<evidence type="ECO:0000256" key="2">
    <source>
        <dbReference type="ARBA" id="ARBA00022475"/>
    </source>
</evidence>
<feature type="transmembrane region" description="Helical" evidence="8">
    <location>
        <begin position="147"/>
        <end position="164"/>
    </location>
</feature>
<dbReference type="InterPro" id="IPR050297">
    <property type="entry name" value="LipidA_mod_glycosyltrf_83"/>
</dbReference>
<dbReference type="Pfam" id="PF13231">
    <property type="entry name" value="PMT_2"/>
    <property type="match status" value="1"/>
</dbReference>
<evidence type="ECO:0000256" key="7">
    <source>
        <dbReference type="ARBA" id="ARBA00023136"/>
    </source>
</evidence>
<name>A0ABT5HRZ6_9CAUL</name>
<sequence>MTQLYELGQGPEPLSPQKPLFGDDRALIRAGLIIGGVIALWKLYIALTANVIWEEGHFAVSGLYPALGYPDIPAGFPLLSRLVTLIFGMNVVPLRLLSLLIASAIPFAIYFMASAVVPKREAIWAAILSLLIPPLSISGTIFYPEGLLQLLLALMLGCLLRAITEDTWKWWGLTGLCAALGLFVHFRFLIPGAGIIVYVLVTAQGRKLLTNVKFWSVGGIAALGLVPSLLYNAFNDWPAIAFHVTNRPVWRPDVQFLVAFLSQQIAMVTPIFFIGLTAAAVRVLKSERDQPVALLGVVGVFIFGFYLLQSPANAKLMPHWPFMAYVPLVAVLPGTLIRFADGARTVSGQCLRSGLIGLAPVLALAVGIGITVYEYAWTHTEKLPWQWRSINFMRNENWTALKPVLAGAEASARQRFGAEPVLAVSGHVPAVRLEFPAKAVRMVFTLDEPYDTFSRFGTARKEWGLGYADLVKTKAGKGAVLVLPEPSYLYHQPEELAFRDRLCRQFEDIQPYRIVDLPPGRTTINVYTARIRATPLGTAPARCAFLPELYIAQPPRGTFIEAGDSGNFFGIATDPLGLTRVDILIDGKVVAPANYGLDPKDFQAPKPLSYDPNWPKVQFDFKLDKAGLKPGAHVLSLRATRTDGTVVEGAPRAIYVKE</sequence>
<dbReference type="GO" id="GO:0016757">
    <property type="term" value="F:glycosyltransferase activity"/>
    <property type="evidence" value="ECO:0007669"/>
    <property type="project" value="UniProtKB-KW"/>
</dbReference>
<dbReference type="EC" id="2.4.-.-" evidence="10"/>
<keyword evidence="4 10" id="KW-0808">Transferase</keyword>